<accession>A0A2K9P575</accession>
<sequence>MPKVNLMRVFGVICAAALVLVTAVSYISWQVNDIEDSVLRLHIVANSDSDEDQALKLKVRDEVVDRCGFLFENCVSAEQSIKTAADNIGFIKYVAEQVITENGYNYDADCQVTQCSFPTKQYERPGDSVVSLPRGEYNALNIKIGAAKGKNWWCVMYPPLCFVDGVASVPDETDELLKSQLTASEYELITESDRPEIKIKFKIAELLGGQQD</sequence>
<dbReference type="EMBL" id="CP020991">
    <property type="protein sequence ID" value="AUO19989.1"/>
    <property type="molecule type" value="Genomic_DNA"/>
</dbReference>
<dbReference type="NCBIfam" id="TIGR02837">
    <property type="entry name" value="spore_II_R"/>
    <property type="match status" value="1"/>
</dbReference>
<gene>
    <name evidence="1" type="ORF">B9O19_01840</name>
</gene>
<name>A0A2K9P575_9FIRM</name>
<dbReference type="InterPro" id="IPR014202">
    <property type="entry name" value="Spore_II_R"/>
</dbReference>
<evidence type="ECO:0000313" key="1">
    <source>
        <dbReference type="EMBL" id="AUO19989.1"/>
    </source>
</evidence>
<dbReference type="AlphaFoldDB" id="A0A2K9P575"/>
<dbReference type="GeneID" id="98063220"/>
<dbReference type="KEGG" id="mpec:B9O19_01840"/>
<evidence type="ECO:0000313" key="2">
    <source>
        <dbReference type="Proteomes" id="UP000235589"/>
    </source>
</evidence>
<reference evidence="1 2" key="1">
    <citation type="submission" date="2017-04" db="EMBL/GenBank/DDBJ databases">
        <title>Monoglobus pectinilyticus 14 draft genome.</title>
        <authorList>
            <person name="Kim C."/>
            <person name="Rosendale D.I."/>
            <person name="Kelly W.J."/>
            <person name="Tannock G.W."/>
            <person name="Patchett M.L."/>
            <person name="Jordens J.Z."/>
        </authorList>
    </citation>
    <scope>NUCLEOTIDE SEQUENCE [LARGE SCALE GENOMIC DNA]</scope>
    <source>
        <strain evidence="1 2">14</strain>
    </source>
</reference>
<proteinExistence type="predicted"/>
<protein>
    <submittedName>
        <fullName evidence="1">Stage II sporulation protein R</fullName>
    </submittedName>
</protein>
<dbReference type="OrthoDB" id="9793324at2"/>
<dbReference type="Pfam" id="PF09551">
    <property type="entry name" value="Spore_II_R"/>
    <property type="match status" value="1"/>
</dbReference>
<dbReference type="RefSeq" id="WP_102366144.1">
    <property type="nucleotide sequence ID" value="NZ_CP020991.1"/>
</dbReference>
<dbReference type="Proteomes" id="UP000235589">
    <property type="component" value="Chromosome"/>
</dbReference>
<keyword evidence="2" id="KW-1185">Reference proteome</keyword>
<organism evidence="1 2">
    <name type="scientific">Monoglobus pectinilyticus</name>
    <dbReference type="NCBI Taxonomy" id="1981510"/>
    <lineage>
        <taxon>Bacteria</taxon>
        <taxon>Bacillati</taxon>
        <taxon>Bacillota</taxon>
        <taxon>Clostridia</taxon>
        <taxon>Monoglobales</taxon>
        <taxon>Monoglobaceae</taxon>
        <taxon>Monoglobus</taxon>
    </lineage>
</organism>